<dbReference type="InterPro" id="IPR039040">
    <property type="entry name" value="NAB_fam"/>
</dbReference>
<keyword evidence="6" id="KW-0539">Nucleus</keyword>
<evidence type="ECO:0000259" key="9">
    <source>
        <dbReference type="Pfam" id="PF04905"/>
    </source>
</evidence>
<dbReference type="EMBL" id="AMQN01003833">
    <property type="status" value="NOT_ANNOTATED_CDS"/>
    <property type="molecule type" value="Genomic_DNA"/>
</dbReference>
<dbReference type="Pfam" id="PF04904">
    <property type="entry name" value="SAM_NCD1"/>
    <property type="match status" value="1"/>
</dbReference>
<feature type="compositionally biased region" description="Low complexity" evidence="7">
    <location>
        <begin position="167"/>
        <end position="183"/>
    </location>
</feature>
<reference evidence="12" key="1">
    <citation type="submission" date="2012-12" db="EMBL/GenBank/DDBJ databases">
        <authorList>
            <person name="Hellsten U."/>
            <person name="Grimwood J."/>
            <person name="Chapman J.A."/>
            <person name="Shapiro H."/>
            <person name="Aerts A."/>
            <person name="Otillar R.P."/>
            <person name="Terry A.Y."/>
            <person name="Boore J.L."/>
            <person name="Simakov O."/>
            <person name="Marletaz F."/>
            <person name="Cho S.-J."/>
            <person name="Edsinger-Gonzales E."/>
            <person name="Havlak P."/>
            <person name="Kuo D.-H."/>
            <person name="Larsson T."/>
            <person name="Lv J."/>
            <person name="Arendt D."/>
            <person name="Savage R."/>
            <person name="Osoegawa K."/>
            <person name="de Jong P."/>
            <person name="Lindberg D.R."/>
            <person name="Seaver E.C."/>
            <person name="Weisblat D.A."/>
            <person name="Putnam N.H."/>
            <person name="Grigoriev I.V."/>
            <person name="Rokhsar D.S."/>
        </authorList>
    </citation>
    <scope>NUCLEOTIDE SEQUENCE</scope>
    <source>
        <strain evidence="12">I ESC-2004</strain>
    </source>
</reference>
<dbReference type="Proteomes" id="UP000014760">
    <property type="component" value="Unassembled WGS sequence"/>
</dbReference>
<evidence type="ECO:0000256" key="5">
    <source>
        <dbReference type="ARBA" id="ARBA00023163"/>
    </source>
</evidence>
<evidence type="ECO:0000256" key="6">
    <source>
        <dbReference type="ARBA" id="ARBA00023242"/>
    </source>
</evidence>
<name>R7VI37_CAPTE</name>
<feature type="region of interest" description="Disordered" evidence="7">
    <location>
        <begin position="476"/>
        <end position="506"/>
    </location>
</feature>
<protein>
    <recommendedName>
        <fullName evidence="13">NAB co-repressor domain-containing protein</fullName>
    </recommendedName>
</protein>
<dbReference type="InterPro" id="IPR013761">
    <property type="entry name" value="SAM/pointed_sf"/>
</dbReference>
<feature type="region of interest" description="Disordered" evidence="7">
    <location>
        <begin position="413"/>
        <end position="452"/>
    </location>
</feature>
<dbReference type="GO" id="GO:0005634">
    <property type="term" value="C:nucleus"/>
    <property type="evidence" value="ECO:0007669"/>
    <property type="project" value="UniProtKB-SubCell"/>
</dbReference>
<dbReference type="OMA" id="AMQWGNP"/>
<comment type="subcellular location">
    <subcellularLocation>
        <location evidence="1">Nucleus</location>
    </subcellularLocation>
</comment>
<dbReference type="InterPro" id="IPR038398">
    <property type="entry name" value="NCD2_sf"/>
</dbReference>
<comment type="similarity">
    <text evidence="2">Belongs to the NAB family.</text>
</comment>
<evidence type="ECO:0000256" key="4">
    <source>
        <dbReference type="ARBA" id="ARBA00023015"/>
    </source>
</evidence>
<evidence type="ECO:0000256" key="3">
    <source>
        <dbReference type="ARBA" id="ARBA00022491"/>
    </source>
</evidence>
<dbReference type="STRING" id="283909.R7VI37"/>
<feature type="domain" description="Nab N-terminal" evidence="8">
    <location>
        <begin position="6"/>
        <end position="83"/>
    </location>
</feature>
<dbReference type="Gene3D" id="1.20.120.2010">
    <property type="entry name" value="NAB conserved domain 2"/>
    <property type="match status" value="1"/>
</dbReference>
<dbReference type="EMBL" id="KB292015">
    <property type="protein sequence ID" value="ELU18269.1"/>
    <property type="molecule type" value="Genomic_DNA"/>
</dbReference>
<reference evidence="11" key="3">
    <citation type="submission" date="2015-06" db="UniProtKB">
        <authorList>
            <consortium name="EnsemblMetazoa"/>
        </authorList>
    </citation>
    <scope>IDENTIFICATION</scope>
</reference>
<evidence type="ECO:0000313" key="12">
    <source>
        <dbReference type="Proteomes" id="UP000014760"/>
    </source>
</evidence>
<dbReference type="SUPFAM" id="SSF47769">
    <property type="entry name" value="SAM/Pointed domain"/>
    <property type="match status" value="1"/>
</dbReference>
<dbReference type="CDD" id="cd09487">
    <property type="entry name" value="SAM_superfamily"/>
    <property type="match status" value="1"/>
</dbReference>
<dbReference type="AlphaFoldDB" id="R7VI37"/>
<feature type="region of interest" description="Disordered" evidence="7">
    <location>
        <begin position="148"/>
        <end position="186"/>
    </location>
</feature>
<organism evidence="10">
    <name type="scientific">Capitella teleta</name>
    <name type="common">Polychaete worm</name>
    <dbReference type="NCBI Taxonomy" id="283909"/>
    <lineage>
        <taxon>Eukaryota</taxon>
        <taxon>Metazoa</taxon>
        <taxon>Spiralia</taxon>
        <taxon>Lophotrochozoa</taxon>
        <taxon>Annelida</taxon>
        <taxon>Polychaeta</taxon>
        <taxon>Sedentaria</taxon>
        <taxon>Scolecida</taxon>
        <taxon>Capitellidae</taxon>
        <taxon>Capitella</taxon>
    </lineage>
</organism>
<dbReference type="FunCoup" id="R7VI37">
    <property type="interactions" value="145"/>
</dbReference>
<gene>
    <name evidence="10" type="ORF">CAPTEDRAFT_166697</name>
</gene>
<dbReference type="Gene3D" id="1.10.150.50">
    <property type="entry name" value="Transcription Factor, Ets-1"/>
    <property type="match status" value="1"/>
</dbReference>
<evidence type="ECO:0000313" key="10">
    <source>
        <dbReference type="EMBL" id="ELU18269.1"/>
    </source>
</evidence>
<dbReference type="OrthoDB" id="10028556at2759"/>
<dbReference type="PANTHER" id="PTHR12623">
    <property type="entry name" value="NGFI-A BINDING PROTEIN"/>
    <property type="match status" value="1"/>
</dbReference>
<dbReference type="GO" id="GO:0045892">
    <property type="term" value="P:negative regulation of DNA-templated transcription"/>
    <property type="evidence" value="ECO:0007669"/>
    <property type="project" value="InterPro"/>
</dbReference>
<keyword evidence="4" id="KW-0805">Transcription regulation</keyword>
<evidence type="ECO:0000313" key="11">
    <source>
        <dbReference type="EnsemblMetazoa" id="CapteP166697"/>
    </source>
</evidence>
<evidence type="ECO:0000256" key="1">
    <source>
        <dbReference type="ARBA" id="ARBA00004123"/>
    </source>
</evidence>
<evidence type="ECO:0000256" key="2">
    <source>
        <dbReference type="ARBA" id="ARBA00008864"/>
    </source>
</evidence>
<sequence>MSRSQPSSDSEIQLYQILQRANLLQYYDTFISQGGDDVQQLCEAGEEEFLEIMALVGMASKPLHVRRLQKALQEWALNPVNFQQSLGLQLETMAQGSILSSVQKRTTTVANFDLSNAVPASGVLPLWTSQAAPVVHTISPIEVLPSAQGGPPAAEIKNGGSVVPKASESTRSSSSCSNGSPSSAQGVRIGMTNEMLGEAQIKAIEMAASELGKTLPQFEMKLQNVKKHISKDIEAVIAYATQNLNNPEIIHLMRKYGAIYGRFDSKRKGEKRMTLHEVSVNEAAAQLCCCRPTLLTQREVLFPLARQVVRESGYQYSKGHSRAQSLEGSTPCKKAKIDFNALPISTRNTARLVEINQEISVICKKQELIKVQMELAKKEADMRVVHQLQNELEDFTSKQLLLLSERSDISSQQQQEITDLNNSKDLVKISDNSEDDDRSSCSSVEEGENKGKESLFDAGMRIAQAYGLGEFAQELKGLQVGDPPPSSPKKETLKMPDIPPPARKSPVAQIRVIEVDEQEEWNRAIEEDWKKRESSKSKAELS</sequence>
<evidence type="ECO:0000256" key="7">
    <source>
        <dbReference type="SAM" id="MobiDB-lite"/>
    </source>
</evidence>
<dbReference type="InterPro" id="IPR006988">
    <property type="entry name" value="Nab_N"/>
</dbReference>
<keyword evidence="3" id="KW-0678">Repressor</keyword>
<dbReference type="PANTHER" id="PTHR12623:SF10">
    <property type="entry name" value="NGFI-A-BINDING PROTEIN HOMOLOG"/>
    <property type="match status" value="1"/>
</dbReference>
<dbReference type="GO" id="GO:0003712">
    <property type="term" value="F:transcription coregulator activity"/>
    <property type="evidence" value="ECO:0007669"/>
    <property type="project" value="InterPro"/>
</dbReference>
<keyword evidence="12" id="KW-1185">Reference proteome</keyword>
<accession>R7VI37</accession>
<evidence type="ECO:0008006" key="13">
    <source>
        <dbReference type="Google" id="ProtNLM"/>
    </source>
</evidence>
<evidence type="ECO:0000259" key="8">
    <source>
        <dbReference type="Pfam" id="PF04904"/>
    </source>
</evidence>
<feature type="compositionally biased region" description="Polar residues" evidence="7">
    <location>
        <begin position="413"/>
        <end position="424"/>
    </location>
</feature>
<keyword evidence="5" id="KW-0804">Transcription</keyword>
<proteinExistence type="inferred from homology"/>
<reference evidence="10 12" key="2">
    <citation type="journal article" date="2013" name="Nature">
        <title>Insights into bilaterian evolution from three spiralian genomes.</title>
        <authorList>
            <person name="Simakov O."/>
            <person name="Marletaz F."/>
            <person name="Cho S.J."/>
            <person name="Edsinger-Gonzales E."/>
            <person name="Havlak P."/>
            <person name="Hellsten U."/>
            <person name="Kuo D.H."/>
            <person name="Larsson T."/>
            <person name="Lv J."/>
            <person name="Arendt D."/>
            <person name="Savage R."/>
            <person name="Osoegawa K."/>
            <person name="de Jong P."/>
            <person name="Grimwood J."/>
            <person name="Chapman J.A."/>
            <person name="Shapiro H."/>
            <person name="Aerts A."/>
            <person name="Otillar R.P."/>
            <person name="Terry A.Y."/>
            <person name="Boore J.L."/>
            <person name="Grigoriev I.V."/>
            <person name="Lindberg D.R."/>
            <person name="Seaver E.C."/>
            <person name="Weisblat D.A."/>
            <person name="Putnam N.H."/>
            <person name="Rokhsar D.S."/>
        </authorList>
    </citation>
    <scope>NUCLEOTIDE SEQUENCE</scope>
    <source>
        <strain evidence="10 12">I ESC-2004</strain>
    </source>
</reference>
<dbReference type="Pfam" id="PF04905">
    <property type="entry name" value="NCD2"/>
    <property type="match status" value="1"/>
</dbReference>
<feature type="domain" description="NAB co-repressor" evidence="9">
    <location>
        <begin position="196"/>
        <end position="322"/>
    </location>
</feature>
<dbReference type="InterPro" id="IPR006989">
    <property type="entry name" value="NAB_co-repressor_dom"/>
</dbReference>
<dbReference type="HOGENOM" id="CLU_502726_0_0_1"/>
<dbReference type="EnsemblMetazoa" id="CapteT166697">
    <property type="protein sequence ID" value="CapteP166697"/>
    <property type="gene ID" value="CapteG166697"/>
</dbReference>